<evidence type="ECO:0000313" key="1">
    <source>
        <dbReference type="Proteomes" id="UP000887540"/>
    </source>
</evidence>
<name>A0A914DC02_9BILA</name>
<sequence>MRILLKTIECSDATADLIVKTICVLHNFVIDERSLNPTTLADSGNDDNGLWRQEVLQSLESIEMRKRYANAAGYYVLENRRKLIHFFNGIGIVPWQENMI</sequence>
<proteinExistence type="predicted"/>
<accession>A0A914DC02</accession>
<organism evidence="1 2">
    <name type="scientific">Acrobeloides nanus</name>
    <dbReference type="NCBI Taxonomy" id="290746"/>
    <lineage>
        <taxon>Eukaryota</taxon>
        <taxon>Metazoa</taxon>
        <taxon>Ecdysozoa</taxon>
        <taxon>Nematoda</taxon>
        <taxon>Chromadorea</taxon>
        <taxon>Rhabditida</taxon>
        <taxon>Tylenchina</taxon>
        <taxon>Cephalobomorpha</taxon>
        <taxon>Cephaloboidea</taxon>
        <taxon>Cephalobidae</taxon>
        <taxon>Acrobeloides</taxon>
    </lineage>
</organism>
<evidence type="ECO:0000313" key="2">
    <source>
        <dbReference type="WBParaSite" id="ACRNAN_scaffold2300.g27968.t1"/>
    </source>
</evidence>
<dbReference type="Proteomes" id="UP000887540">
    <property type="component" value="Unplaced"/>
</dbReference>
<dbReference type="WBParaSite" id="ACRNAN_scaffold2300.g27968.t1">
    <property type="protein sequence ID" value="ACRNAN_scaffold2300.g27968.t1"/>
    <property type="gene ID" value="ACRNAN_scaffold2300.g27968"/>
</dbReference>
<dbReference type="AlphaFoldDB" id="A0A914DC02"/>
<keyword evidence="1" id="KW-1185">Reference proteome</keyword>
<protein>
    <submittedName>
        <fullName evidence="2">Uncharacterized protein</fullName>
    </submittedName>
</protein>
<reference evidence="2" key="1">
    <citation type="submission" date="2022-11" db="UniProtKB">
        <authorList>
            <consortium name="WormBaseParasite"/>
        </authorList>
    </citation>
    <scope>IDENTIFICATION</scope>
</reference>